<comment type="caution">
    <text evidence="2">The sequence shown here is derived from an EMBL/GenBank/DDBJ whole genome shotgun (WGS) entry which is preliminary data.</text>
</comment>
<feature type="compositionally biased region" description="Basic and acidic residues" evidence="1">
    <location>
        <begin position="116"/>
        <end position="129"/>
    </location>
</feature>
<organism evidence="2">
    <name type="scientific">marine sediment metagenome</name>
    <dbReference type="NCBI Taxonomy" id="412755"/>
    <lineage>
        <taxon>unclassified sequences</taxon>
        <taxon>metagenomes</taxon>
        <taxon>ecological metagenomes</taxon>
    </lineage>
</organism>
<evidence type="ECO:0000313" key="2">
    <source>
        <dbReference type="EMBL" id="KKM61515.1"/>
    </source>
</evidence>
<gene>
    <name evidence="2" type="ORF">LCGC14_1530970</name>
</gene>
<feature type="region of interest" description="Disordered" evidence="1">
    <location>
        <begin position="55"/>
        <end position="129"/>
    </location>
</feature>
<feature type="compositionally biased region" description="Basic and acidic residues" evidence="1">
    <location>
        <begin position="83"/>
        <end position="93"/>
    </location>
</feature>
<accession>A0A0F9LBN8</accession>
<dbReference type="EMBL" id="LAZR01011468">
    <property type="protein sequence ID" value="KKM61515.1"/>
    <property type="molecule type" value="Genomic_DNA"/>
</dbReference>
<sequence length="129" mass="14787">MSTHSLYWRTNKGKEELIDGEISWNKALRLRDDLVKKRPASEGFPLIRRDVEEKEQPKEVLQKFGKNKGFNLSPKDPAPEPLPPRETEPRPEDLSQAESGPSAEPKSSKKSKKRKYIAEDEKASDMQEV</sequence>
<dbReference type="AlphaFoldDB" id="A0A0F9LBN8"/>
<reference evidence="2" key="1">
    <citation type="journal article" date="2015" name="Nature">
        <title>Complex archaea that bridge the gap between prokaryotes and eukaryotes.</title>
        <authorList>
            <person name="Spang A."/>
            <person name="Saw J.H."/>
            <person name="Jorgensen S.L."/>
            <person name="Zaremba-Niedzwiedzka K."/>
            <person name="Martijn J."/>
            <person name="Lind A.E."/>
            <person name="van Eijk R."/>
            <person name="Schleper C."/>
            <person name="Guy L."/>
            <person name="Ettema T.J."/>
        </authorList>
    </citation>
    <scope>NUCLEOTIDE SEQUENCE</scope>
</reference>
<evidence type="ECO:0000256" key="1">
    <source>
        <dbReference type="SAM" id="MobiDB-lite"/>
    </source>
</evidence>
<proteinExistence type="predicted"/>
<protein>
    <submittedName>
        <fullName evidence="2">Uncharacterized protein</fullName>
    </submittedName>
</protein>
<name>A0A0F9LBN8_9ZZZZ</name>